<evidence type="ECO:0000313" key="2">
    <source>
        <dbReference type="Proteomes" id="UP000269923"/>
    </source>
</evidence>
<proteinExistence type="predicted"/>
<organism evidence="1 2">
    <name type="scientific">Conchiformibius steedae</name>
    <dbReference type="NCBI Taxonomy" id="153493"/>
    <lineage>
        <taxon>Bacteria</taxon>
        <taxon>Pseudomonadati</taxon>
        <taxon>Pseudomonadota</taxon>
        <taxon>Betaproteobacteria</taxon>
        <taxon>Neisseriales</taxon>
        <taxon>Neisseriaceae</taxon>
        <taxon>Conchiformibius</taxon>
    </lineage>
</organism>
<sequence>MSVPPKIPQQWACSECDWRHHILIKSDVLIPALQECPKCGGKLVLKPVSVLGAFLSLFHRD</sequence>
<protein>
    <submittedName>
        <fullName evidence="1">Uncharacterized protein</fullName>
    </submittedName>
</protein>
<accession>A0A3P2ABF6</accession>
<dbReference type="RefSeq" id="WP_124793732.1">
    <property type="nucleotide sequence ID" value="NZ_RQYC01000001.1"/>
</dbReference>
<reference evidence="1 2" key="1">
    <citation type="submission" date="2018-11" db="EMBL/GenBank/DDBJ databases">
        <title>Genomes From Bacteria Associated with the Canine Oral Cavity: a Test Case for Automated Genome-Based Taxonomic Assignment.</title>
        <authorList>
            <person name="Coil D.A."/>
            <person name="Jospin G."/>
            <person name="Darling A.E."/>
            <person name="Wallis C."/>
            <person name="Davis I.J."/>
            <person name="Harris S."/>
            <person name="Eisen J.A."/>
            <person name="Holcombe L.J."/>
            <person name="O'Flynn C."/>
        </authorList>
    </citation>
    <scope>NUCLEOTIDE SEQUENCE [LARGE SCALE GENOMIC DNA]</scope>
    <source>
        <strain evidence="1 2">COT-280</strain>
    </source>
</reference>
<dbReference type="AlphaFoldDB" id="A0A3P2ABF6"/>
<name>A0A3P2ABF6_9NEIS</name>
<dbReference type="Proteomes" id="UP000269923">
    <property type="component" value="Unassembled WGS sequence"/>
</dbReference>
<gene>
    <name evidence="1" type="ORF">EII21_00405</name>
</gene>
<comment type="caution">
    <text evidence="1">The sequence shown here is derived from an EMBL/GenBank/DDBJ whole genome shotgun (WGS) entry which is preliminary data.</text>
</comment>
<dbReference type="OrthoDB" id="9135395at2"/>
<dbReference type="EMBL" id="RQYC01000001">
    <property type="protein sequence ID" value="RRD91530.1"/>
    <property type="molecule type" value="Genomic_DNA"/>
</dbReference>
<evidence type="ECO:0000313" key="1">
    <source>
        <dbReference type="EMBL" id="RRD91530.1"/>
    </source>
</evidence>
<keyword evidence="2" id="KW-1185">Reference proteome</keyword>